<keyword evidence="4" id="KW-1185">Reference proteome</keyword>
<dbReference type="GO" id="GO:0052621">
    <property type="term" value="F:diguanylate cyclase activity"/>
    <property type="evidence" value="ECO:0007669"/>
    <property type="project" value="TreeGrafter"/>
</dbReference>
<protein>
    <submittedName>
        <fullName evidence="3">Diguanylate cyclase</fullName>
    </submittedName>
</protein>
<dbReference type="KEGG" id="aef:GEV26_16935"/>
<keyword evidence="1" id="KW-1133">Transmembrane helix</keyword>
<gene>
    <name evidence="3" type="ORF">GEV26_16935</name>
</gene>
<sequence length="334" mass="36311">MTATSVTKCLSRAETDMHVARTITGARATAFSLVTSLGALVIAATAIADVITGSVNLSMQWTWLVISVALGVTVAPFILGERFPPAIALYGCWLFGGVTSLQVSLGGDTIMTVNNLVLYPMVSCYLGWFFRPRLARASVGGLFVMSGTALLVSDHHEVFATWSNLALASLFCLEAALYLRAKLERQAQSDPLTGAFNRTGLSDQLARKLPRNQRTARTLTLAVIDLDGFKAINDRLGHHAGDQTLVRLVEDLRRSLRPQDTIARIGGDEFVILLPDTSTPAATTIMRRLQTESEAAWTFGLATARRTDTEDSLLRRADQRLYAQKKGLSQAPQD</sequence>
<dbReference type="InterPro" id="IPR050469">
    <property type="entry name" value="Diguanylate_Cyclase"/>
</dbReference>
<dbReference type="PANTHER" id="PTHR45138">
    <property type="entry name" value="REGULATORY COMPONENTS OF SENSORY TRANSDUCTION SYSTEM"/>
    <property type="match status" value="1"/>
</dbReference>
<feature type="domain" description="GGDEF" evidence="2">
    <location>
        <begin position="217"/>
        <end position="334"/>
    </location>
</feature>
<dbReference type="InterPro" id="IPR029787">
    <property type="entry name" value="Nucleotide_cyclase"/>
</dbReference>
<organism evidence="3 4">
    <name type="scientific">Aeromicrobium yanjiei</name>
    <dbReference type="NCBI Taxonomy" id="2662028"/>
    <lineage>
        <taxon>Bacteria</taxon>
        <taxon>Bacillati</taxon>
        <taxon>Actinomycetota</taxon>
        <taxon>Actinomycetes</taxon>
        <taxon>Propionibacteriales</taxon>
        <taxon>Nocardioidaceae</taxon>
        <taxon>Aeromicrobium</taxon>
    </lineage>
</organism>
<feature type="transmembrane region" description="Helical" evidence="1">
    <location>
        <begin position="60"/>
        <end position="79"/>
    </location>
</feature>
<evidence type="ECO:0000256" key="1">
    <source>
        <dbReference type="SAM" id="Phobius"/>
    </source>
</evidence>
<feature type="transmembrane region" description="Helical" evidence="1">
    <location>
        <begin position="111"/>
        <end position="130"/>
    </location>
</feature>
<keyword evidence="1" id="KW-0472">Membrane</keyword>
<dbReference type="InterPro" id="IPR043128">
    <property type="entry name" value="Rev_trsase/Diguanyl_cyclase"/>
</dbReference>
<dbReference type="Proteomes" id="UP000392064">
    <property type="component" value="Chromosome"/>
</dbReference>
<dbReference type="SMART" id="SM00267">
    <property type="entry name" value="GGDEF"/>
    <property type="match status" value="1"/>
</dbReference>
<evidence type="ECO:0000259" key="2">
    <source>
        <dbReference type="PROSITE" id="PS50887"/>
    </source>
</evidence>
<keyword evidence="1" id="KW-0812">Transmembrane</keyword>
<evidence type="ECO:0000313" key="4">
    <source>
        <dbReference type="Proteomes" id="UP000392064"/>
    </source>
</evidence>
<feature type="transmembrane region" description="Helical" evidence="1">
    <location>
        <begin position="137"/>
        <end position="153"/>
    </location>
</feature>
<reference evidence="3 4" key="1">
    <citation type="submission" date="2019-11" db="EMBL/GenBank/DDBJ databases">
        <authorList>
            <person name="Li J."/>
        </authorList>
    </citation>
    <scope>NUCLEOTIDE SEQUENCE [LARGE SCALE GENOMIC DNA]</scope>
    <source>
        <strain evidence="3 4">MF47</strain>
    </source>
</reference>
<name>A0A5Q2MMF9_9ACTN</name>
<dbReference type="EMBL" id="CP045737">
    <property type="protein sequence ID" value="QGG42923.1"/>
    <property type="molecule type" value="Genomic_DNA"/>
</dbReference>
<dbReference type="Pfam" id="PF00990">
    <property type="entry name" value="GGDEF"/>
    <property type="match status" value="1"/>
</dbReference>
<dbReference type="PROSITE" id="PS50887">
    <property type="entry name" value="GGDEF"/>
    <property type="match status" value="1"/>
</dbReference>
<accession>A0A5Q2MMF9</accession>
<evidence type="ECO:0000313" key="3">
    <source>
        <dbReference type="EMBL" id="QGG42923.1"/>
    </source>
</evidence>
<dbReference type="NCBIfam" id="TIGR00254">
    <property type="entry name" value="GGDEF"/>
    <property type="match status" value="1"/>
</dbReference>
<dbReference type="AlphaFoldDB" id="A0A5Q2MMF9"/>
<dbReference type="InterPro" id="IPR000160">
    <property type="entry name" value="GGDEF_dom"/>
</dbReference>
<dbReference type="SUPFAM" id="SSF55073">
    <property type="entry name" value="Nucleotide cyclase"/>
    <property type="match status" value="1"/>
</dbReference>
<dbReference type="Gene3D" id="3.30.70.270">
    <property type="match status" value="1"/>
</dbReference>
<proteinExistence type="predicted"/>
<dbReference type="PANTHER" id="PTHR45138:SF9">
    <property type="entry name" value="DIGUANYLATE CYCLASE DGCM-RELATED"/>
    <property type="match status" value="1"/>
</dbReference>
<feature type="transmembrane region" description="Helical" evidence="1">
    <location>
        <begin position="86"/>
        <end position="105"/>
    </location>
</feature>
<dbReference type="CDD" id="cd01949">
    <property type="entry name" value="GGDEF"/>
    <property type="match status" value="1"/>
</dbReference>
<feature type="transmembrane region" description="Helical" evidence="1">
    <location>
        <begin position="159"/>
        <end position="179"/>
    </location>
</feature>
<feature type="transmembrane region" description="Helical" evidence="1">
    <location>
        <begin position="28"/>
        <end position="48"/>
    </location>
</feature>